<dbReference type="GO" id="GO:0006508">
    <property type="term" value="P:proteolysis"/>
    <property type="evidence" value="ECO:0007669"/>
    <property type="project" value="InterPro"/>
</dbReference>
<sequence>YIFFYKDEKKTEWMEMTYVPTVNGADQSATSAEQQQQQQQTQPANTFELIRLHSGTVYQIYMRSVAEKGVMSEPSNLITVRTEGEIPLVSLDSLAHTYPVAPIPTIYSSHLQPPSPTYPYGPTSTQSVPPYLRLAFVLPVMIAAVVIVIACVSAYVYIRVDDRKAKMKTFNSATNGIYAGTVAVPAGKRFQFISPGGGGGGIGPNTSALSLAHSSMASGMNGFNKHDLSTQSLVSEEGSLSFRYSDTSSDKCRPLLASRPPGSGGMMPTGVMWAQQQTPIMEEDEAIVEVSSSTYETLPFQKDGRFAFQSNPMSSFNAGQPLSKMNTSNSNHSSNSNKSARSPAFPPPPPPLPGANVGRSPSNTNGKPTFCHVDVHHVQSSNASDANNSDSLHNVDSIVYGTTFRFNPEEGFFKSVPIRRIHRHPTYEGGVQPNDIAIIELMEPILPDRFAQAIDLDDKEVECNSPVASYGFGRTQRVQVEHRMQVMETKVRNNCERTMRFDQYVVTQIDDKTVCNGDSGGPLINQYGKQIGVLSGSRQTGCVVGDINYFVKVGTHFPFIKKYFMGRQQHRYGGHVGLMGSMRPYGPPPLSLLPPRLECTLLRNALRDKWSYEGEDAERIAFLYETRCFPLMGPIDAIAPCKYFC</sequence>
<evidence type="ECO:0000313" key="5">
    <source>
        <dbReference type="Proteomes" id="UP001142055"/>
    </source>
</evidence>
<organism evidence="4 5">
    <name type="scientific">Blomia tropicalis</name>
    <name type="common">Mite</name>
    <dbReference type="NCBI Taxonomy" id="40697"/>
    <lineage>
        <taxon>Eukaryota</taxon>
        <taxon>Metazoa</taxon>
        <taxon>Ecdysozoa</taxon>
        <taxon>Arthropoda</taxon>
        <taxon>Chelicerata</taxon>
        <taxon>Arachnida</taxon>
        <taxon>Acari</taxon>
        <taxon>Acariformes</taxon>
        <taxon>Sarcoptiformes</taxon>
        <taxon>Astigmata</taxon>
        <taxon>Glycyphagoidea</taxon>
        <taxon>Echimyopodidae</taxon>
        <taxon>Blomia</taxon>
    </lineage>
</organism>
<feature type="transmembrane region" description="Helical" evidence="2">
    <location>
        <begin position="134"/>
        <end position="158"/>
    </location>
</feature>
<evidence type="ECO:0000313" key="4">
    <source>
        <dbReference type="EMBL" id="KAJ6223181.1"/>
    </source>
</evidence>
<accession>A0A9Q0RRK2</accession>
<dbReference type="InterPro" id="IPR036116">
    <property type="entry name" value="FN3_sf"/>
</dbReference>
<dbReference type="Pfam" id="PF00089">
    <property type="entry name" value="Trypsin"/>
    <property type="match status" value="1"/>
</dbReference>
<feature type="compositionally biased region" description="Low complexity" evidence="1">
    <location>
        <begin position="323"/>
        <end position="343"/>
    </location>
</feature>
<dbReference type="SMART" id="SM00020">
    <property type="entry name" value="Tryp_SPc"/>
    <property type="match status" value="1"/>
</dbReference>
<dbReference type="AlphaFoldDB" id="A0A9Q0RRK2"/>
<dbReference type="EMBL" id="JAPWDV010000001">
    <property type="protein sequence ID" value="KAJ6223181.1"/>
    <property type="molecule type" value="Genomic_DNA"/>
</dbReference>
<feature type="region of interest" description="Disordered" evidence="1">
    <location>
        <begin position="311"/>
        <end position="370"/>
    </location>
</feature>
<dbReference type="InterPro" id="IPR051333">
    <property type="entry name" value="CLIP_Serine_Protease"/>
</dbReference>
<dbReference type="PROSITE" id="PS50240">
    <property type="entry name" value="TRYPSIN_DOM"/>
    <property type="match status" value="1"/>
</dbReference>
<keyword evidence="2" id="KW-1133">Transmembrane helix</keyword>
<dbReference type="InterPro" id="IPR009003">
    <property type="entry name" value="Peptidase_S1_PA"/>
</dbReference>
<evidence type="ECO:0000256" key="2">
    <source>
        <dbReference type="SAM" id="Phobius"/>
    </source>
</evidence>
<dbReference type="InterPro" id="IPR033116">
    <property type="entry name" value="TRYPSIN_SER"/>
</dbReference>
<dbReference type="InterPro" id="IPR001254">
    <property type="entry name" value="Trypsin_dom"/>
</dbReference>
<evidence type="ECO:0000259" key="3">
    <source>
        <dbReference type="PROSITE" id="PS50240"/>
    </source>
</evidence>
<feature type="domain" description="Peptidase S1" evidence="3">
    <location>
        <begin position="393"/>
        <end position="565"/>
    </location>
</feature>
<evidence type="ECO:0000256" key="1">
    <source>
        <dbReference type="SAM" id="MobiDB-lite"/>
    </source>
</evidence>
<feature type="compositionally biased region" description="Low complexity" evidence="1">
    <location>
        <begin position="27"/>
        <end position="42"/>
    </location>
</feature>
<feature type="compositionally biased region" description="Pro residues" evidence="1">
    <location>
        <begin position="344"/>
        <end position="353"/>
    </location>
</feature>
<dbReference type="SUPFAM" id="SSF50494">
    <property type="entry name" value="Trypsin-like serine proteases"/>
    <property type="match status" value="1"/>
</dbReference>
<protein>
    <recommendedName>
        <fullName evidence="3">Peptidase S1 domain-containing protein</fullName>
    </recommendedName>
</protein>
<keyword evidence="2" id="KW-0472">Membrane</keyword>
<comment type="caution">
    <text evidence="4">The sequence shown here is derived from an EMBL/GenBank/DDBJ whole genome shotgun (WGS) entry which is preliminary data.</text>
</comment>
<dbReference type="PROSITE" id="PS00135">
    <property type="entry name" value="TRYPSIN_SER"/>
    <property type="match status" value="1"/>
</dbReference>
<keyword evidence="2" id="KW-0812">Transmembrane</keyword>
<keyword evidence="5" id="KW-1185">Reference proteome</keyword>
<reference evidence="4" key="1">
    <citation type="submission" date="2022-12" db="EMBL/GenBank/DDBJ databases">
        <title>Genome assemblies of Blomia tropicalis.</title>
        <authorList>
            <person name="Cui Y."/>
        </authorList>
    </citation>
    <scope>NUCLEOTIDE SEQUENCE</scope>
    <source>
        <tissue evidence="4">Adult mites</tissue>
    </source>
</reference>
<name>A0A9Q0RRK2_BLOTA</name>
<feature type="compositionally biased region" description="Polar residues" evidence="1">
    <location>
        <begin position="311"/>
        <end position="320"/>
    </location>
</feature>
<proteinExistence type="predicted"/>
<dbReference type="SUPFAM" id="SSF49265">
    <property type="entry name" value="Fibronectin type III"/>
    <property type="match status" value="1"/>
</dbReference>
<feature type="region of interest" description="Disordered" evidence="1">
    <location>
        <begin position="25"/>
        <end position="44"/>
    </location>
</feature>
<dbReference type="PANTHER" id="PTHR24260">
    <property type="match status" value="1"/>
</dbReference>
<gene>
    <name evidence="4" type="ORF">RDWZM_001726</name>
</gene>
<dbReference type="GO" id="GO:0004252">
    <property type="term" value="F:serine-type endopeptidase activity"/>
    <property type="evidence" value="ECO:0007669"/>
    <property type="project" value="InterPro"/>
</dbReference>
<dbReference type="Proteomes" id="UP001142055">
    <property type="component" value="Chromosome 1"/>
</dbReference>
<feature type="non-terminal residue" evidence="4">
    <location>
        <position position="645"/>
    </location>
</feature>
<dbReference type="PANTHER" id="PTHR24260:SF136">
    <property type="entry name" value="GH08193P-RELATED"/>
    <property type="match status" value="1"/>
</dbReference>
<dbReference type="Gene3D" id="2.40.10.10">
    <property type="entry name" value="Trypsin-like serine proteases"/>
    <property type="match status" value="1"/>
</dbReference>
<dbReference type="InterPro" id="IPR043504">
    <property type="entry name" value="Peptidase_S1_PA_chymotrypsin"/>
</dbReference>